<evidence type="ECO:0000313" key="8">
    <source>
        <dbReference type="EMBL" id="MFC6762370.1"/>
    </source>
</evidence>
<evidence type="ECO:0000256" key="5">
    <source>
        <dbReference type="ARBA" id="ARBA00023295"/>
    </source>
</evidence>
<accession>A0ABW2B9E6</accession>
<proteinExistence type="inferred from homology"/>
<dbReference type="PRINTS" id="PR00133">
    <property type="entry name" value="GLHYDRLASE3"/>
</dbReference>
<dbReference type="EMBL" id="JBHSWG010000004">
    <property type="protein sequence ID" value="MFC6762370.1"/>
    <property type="molecule type" value="Genomic_DNA"/>
</dbReference>
<evidence type="ECO:0000259" key="7">
    <source>
        <dbReference type="Pfam" id="PF00933"/>
    </source>
</evidence>
<dbReference type="GO" id="GO:0016798">
    <property type="term" value="F:hydrolase activity, acting on glycosyl bonds"/>
    <property type="evidence" value="ECO:0007669"/>
    <property type="project" value="UniProtKB-KW"/>
</dbReference>
<dbReference type="InterPro" id="IPR036881">
    <property type="entry name" value="Glyco_hydro_3_C_sf"/>
</dbReference>
<feature type="compositionally biased region" description="Basic residues" evidence="6">
    <location>
        <begin position="586"/>
        <end position="603"/>
    </location>
</feature>
<dbReference type="EC" id="3.2.1.52" evidence="3"/>
<dbReference type="Gene3D" id="3.20.20.300">
    <property type="entry name" value="Glycoside hydrolase, family 3, N-terminal domain"/>
    <property type="match status" value="1"/>
</dbReference>
<dbReference type="PANTHER" id="PTHR30480">
    <property type="entry name" value="BETA-HEXOSAMINIDASE-RELATED"/>
    <property type="match status" value="1"/>
</dbReference>
<dbReference type="PROSITE" id="PS00775">
    <property type="entry name" value="GLYCOSYL_HYDROL_F3"/>
    <property type="match status" value="1"/>
</dbReference>
<dbReference type="InterPro" id="IPR001764">
    <property type="entry name" value="Glyco_hydro_3_N"/>
</dbReference>
<reference evidence="9" key="1">
    <citation type="journal article" date="2019" name="Int. J. Syst. Evol. Microbiol.">
        <title>The Global Catalogue of Microorganisms (GCM) 10K type strain sequencing project: providing services to taxonomists for standard genome sequencing and annotation.</title>
        <authorList>
            <consortium name="The Broad Institute Genomics Platform"/>
            <consortium name="The Broad Institute Genome Sequencing Center for Infectious Disease"/>
            <person name="Wu L."/>
            <person name="Ma J."/>
        </authorList>
    </citation>
    <scope>NUCLEOTIDE SEQUENCE [LARGE SCALE GENOMIC DNA]</scope>
    <source>
        <strain evidence="9">CCUG 66188</strain>
    </source>
</reference>
<dbReference type="InterPro" id="IPR019800">
    <property type="entry name" value="Glyco_hydro_3_AS"/>
</dbReference>
<evidence type="ECO:0000256" key="4">
    <source>
        <dbReference type="ARBA" id="ARBA00022801"/>
    </source>
</evidence>
<evidence type="ECO:0000256" key="6">
    <source>
        <dbReference type="SAM" id="MobiDB-lite"/>
    </source>
</evidence>
<evidence type="ECO:0000256" key="3">
    <source>
        <dbReference type="ARBA" id="ARBA00012663"/>
    </source>
</evidence>
<keyword evidence="9" id="KW-1185">Reference proteome</keyword>
<dbReference type="InterPro" id="IPR050226">
    <property type="entry name" value="NagZ_Beta-hexosaminidase"/>
</dbReference>
<sequence>MTTNCLPLSDATLCAAPFHLDARGLDWVKTQFNALGTEAKIAQLILPMCRDLSDDSIDALAARGLGGVHRFPSYTEEELRRSARRLMQTCAVPPLLTADIEMSEKASVKAGTAFPNQMAVAATGNPENARRMGAIAAREAGYLGFGISWTPVADLALNFRSNAVNTRSFSDKVDQTLALVSAYLDGMQNNGLVACVKHFPGEGLDERDQHYVTTHNTMTMDDWHASFGRIYAAAIAKDVRLVMAGHVTLPAYRRDSGDGALSGATLPASLNANLLGGLLRGKLGYNGVIVSDATGMAGFTSCGERKDIVPLCIESGCDILLFPRDIDEDMQFLRDGLDSGALSQSRLDQAVLRILALKASMGLHLDRPAVPPEERRAALLGSDEHRAWAKDVAEGCVTLVKDSQNLLPLSPQRQRRILLAELRDRRSPSAALPDLEIPAMLEQLGFEITRVVPGQPIDTTDQDIGLYLMAEEGLSGKENLGPQWERLHGAFPLTMQRMWQHLPTLYVSLGTPFLTFHMPDCPTFVNAYSAVRPVQQAVVDALTGAIPFRGQSPVALPFGVRLTALFAFRPIPTGSVPRQSDCHRPASSRRARHHPRHAPCHPG</sequence>
<protein>
    <recommendedName>
        <fullName evidence="3">beta-N-acetylhexosaminidase</fullName>
        <ecNumber evidence="3">3.2.1.52</ecNumber>
    </recommendedName>
</protein>
<keyword evidence="5 8" id="KW-0326">Glycosidase</keyword>
<evidence type="ECO:0000313" key="9">
    <source>
        <dbReference type="Proteomes" id="UP001596353"/>
    </source>
</evidence>
<gene>
    <name evidence="8" type="ORF">ACFQFQ_27105</name>
</gene>
<comment type="catalytic activity">
    <reaction evidence="1">
        <text>Hydrolysis of terminal non-reducing N-acetyl-D-hexosamine residues in N-acetyl-beta-D-hexosaminides.</text>
        <dbReference type="EC" id="3.2.1.52"/>
    </reaction>
</comment>
<comment type="caution">
    <text evidence="8">The sequence shown here is derived from an EMBL/GenBank/DDBJ whole genome shotgun (WGS) entry which is preliminary data.</text>
</comment>
<dbReference type="InterPro" id="IPR036962">
    <property type="entry name" value="Glyco_hydro_3_N_sf"/>
</dbReference>
<dbReference type="Gene3D" id="3.40.50.1700">
    <property type="entry name" value="Glycoside hydrolase family 3 C-terminal domain"/>
    <property type="match status" value="2"/>
</dbReference>
<comment type="similarity">
    <text evidence="2">Belongs to the glycosyl hydrolase 3 family.</text>
</comment>
<keyword evidence="4 8" id="KW-0378">Hydrolase</keyword>
<dbReference type="SUPFAM" id="SSF51445">
    <property type="entry name" value="(Trans)glycosidases"/>
    <property type="match status" value="1"/>
</dbReference>
<dbReference type="Pfam" id="PF00933">
    <property type="entry name" value="Glyco_hydro_3"/>
    <property type="match status" value="1"/>
</dbReference>
<evidence type="ECO:0000256" key="1">
    <source>
        <dbReference type="ARBA" id="ARBA00001231"/>
    </source>
</evidence>
<evidence type="ECO:0000256" key="2">
    <source>
        <dbReference type="ARBA" id="ARBA00005336"/>
    </source>
</evidence>
<name>A0ABW2B9E6_9RHOB</name>
<feature type="region of interest" description="Disordered" evidence="6">
    <location>
        <begin position="576"/>
        <end position="603"/>
    </location>
</feature>
<dbReference type="PANTHER" id="PTHR30480:SF13">
    <property type="entry name" value="BETA-HEXOSAMINIDASE"/>
    <property type="match status" value="1"/>
</dbReference>
<dbReference type="Proteomes" id="UP001596353">
    <property type="component" value="Unassembled WGS sequence"/>
</dbReference>
<dbReference type="InterPro" id="IPR017853">
    <property type="entry name" value="GH"/>
</dbReference>
<organism evidence="8 9">
    <name type="scientific">Sulfitobacter porphyrae</name>
    <dbReference type="NCBI Taxonomy" id="1246864"/>
    <lineage>
        <taxon>Bacteria</taxon>
        <taxon>Pseudomonadati</taxon>
        <taxon>Pseudomonadota</taxon>
        <taxon>Alphaproteobacteria</taxon>
        <taxon>Rhodobacterales</taxon>
        <taxon>Roseobacteraceae</taxon>
        <taxon>Sulfitobacter</taxon>
    </lineage>
</organism>
<feature type="domain" description="Glycoside hydrolase family 3 N-terminal" evidence="7">
    <location>
        <begin position="38"/>
        <end position="356"/>
    </location>
</feature>